<proteinExistence type="predicted"/>
<evidence type="ECO:0000313" key="2">
    <source>
        <dbReference type="Proteomes" id="UP001608902"/>
    </source>
</evidence>
<dbReference type="AlphaFoldDB" id="A0ABD6EJ95"/>
<gene>
    <name evidence="1" type="ORF">AB6A40_004128</name>
</gene>
<protein>
    <recommendedName>
        <fullName evidence="3">Cytochrome c biogenesis B</fullName>
    </recommendedName>
</protein>
<accession>A0ABD6EJ95</accession>
<dbReference type="Proteomes" id="UP001608902">
    <property type="component" value="Unassembled WGS sequence"/>
</dbReference>
<reference evidence="1 2" key="1">
    <citation type="submission" date="2024-08" db="EMBL/GenBank/DDBJ databases">
        <title>Gnathostoma spinigerum genome.</title>
        <authorList>
            <person name="Gonzalez-Bertolin B."/>
            <person name="Monzon S."/>
            <person name="Zaballos A."/>
            <person name="Jimenez P."/>
            <person name="Dekumyoy P."/>
            <person name="Varona S."/>
            <person name="Cuesta I."/>
            <person name="Sumanam S."/>
            <person name="Adisakwattana P."/>
            <person name="Gasser R.B."/>
            <person name="Hernandez-Gonzalez A."/>
            <person name="Young N.D."/>
            <person name="Perteguer M.J."/>
        </authorList>
    </citation>
    <scope>NUCLEOTIDE SEQUENCE [LARGE SCALE GENOMIC DNA]</scope>
    <source>
        <strain evidence="1">AL3</strain>
        <tissue evidence="1">Liver</tissue>
    </source>
</reference>
<evidence type="ECO:0000313" key="1">
    <source>
        <dbReference type="EMBL" id="MFH4977419.1"/>
    </source>
</evidence>
<keyword evidence="2" id="KW-1185">Reference proteome</keyword>
<evidence type="ECO:0008006" key="3">
    <source>
        <dbReference type="Google" id="ProtNLM"/>
    </source>
</evidence>
<organism evidence="1 2">
    <name type="scientific">Gnathostoma spinigerum</name>
    <dbReference type="NCBI Taxonomy" id="75299"/>
    <lineage>
        <taxon>Eukaryota</taxon>
        <taxon>Metazoa</taxon>
        <taxon>Ecdysozoa</taxon>
        <taxon>Nematoda</taxon>
        <taxon>Chromadorea</taxon>
        <taxon>Rhabditida</taxon>
        <taxon>Spirurina</taxon>
        <taxon>Gnathostomatomorpha</taxon>
        <taxon>Gnathostomatoidea</taxon>
        <taxon>Gnathostomatidae</taxon>
        <taxon>Gnathostoma</taxon>
    </lineage>
</organism>
<comment type="caution">
    <text evidence="1">The sequence shown here is derived from an EMBL/GenBank/DDBJ whole genome shotgun (WGS) entry which is preliminary data.</text>
</comment>
<sequence>MIIKIFFSELLHTIDARSSILFCRPTFQGISITVLCLPKVFIPSSTSSTYYPFCRNVFCPPEIASSVFFHIVLSLDHLTIGPQVTTSCRSTGAFHFIPSRAILRHISAYLARIKSFHILENN</sequence>
<name>A0ABD6EJ95_9BILA</name>
<dbReference type="EMBL" id="JBGFUD010002289">
    <property type="protein sequence ID" value="MFH4977419.1"/>
    <property type="molecule type" value="Genomic_DNA"/>
</dbReference>